<dbReference type="PANTHER" id="PTHR33121">
    <property type="entry name" value="CYCLIC DI-GMP PHOSPHODIESTERASE PDEF"/>
    <property type="match status" value="1"/>
</dbReference>
<reference evidence="4 5" key="1">
    <citation type="submission" date="2018-04" db="EMBL/GenBank/DDBJ databases">
        <title>Pseudomonas sp. nov., isolated from mangrove soil.</title>
        <authorList>
            <person name="Chen C."/>
        </authorList>
    </citation>
    <scope>NUCLEOTIDE SEQUENCE [LARGE SCALE GENOMIC DNA]</scope>
    <source>
        <strain evidence="4 5">JCM 14246</strain>
    </source>
</reference>
<dbReference type="InterPro" id="IPR035919">
    <property type="entry name" value="EAL_sf"/>
</dbReference>
<keyword evidence="5" id="KW-1185">Reference proteome</keyword>
<dbReference type="AlphaFoldDB" id="A0A2T5PMV6"/>
<proteinExistence type="predicted"/>
<dbReference type="Pfam" id="PF00072">
    <property type="entry name" value="Response_reg"/>
    <property type="match status" value="1"/>
</dbReference>
<dbReference type="Pfam" id="PF00563">
    <property type="entry name" value="EAL"/>
    <property type="match status" value="1"/>
</dbReference>
<accession>A0A2T5PMV6</accession>
<dbReference type="InterPro" id="IPR001633">
    <property type="entry name" value="EAL_dom"/>
</dbReference>
<dbReference type="GO" id="GO:0071111">
    <property type="term" value="F:cyclic-guanylate-specific phosphodiesterase activity"/>
    <property type="evidence" value="ECO:0007669"/>
    <property type="project" value="InterPro"/>
</dbReference>
<dbReference type="Gene3D" id="3.20.20.450">
    <property type="entry name" value="EAL domain"/>
    <property type="match status" value="1"/>
</dbReference>
<protein>
    <recommendedName>
        <fullName evidence="6">Diguanylate phosphodiesterase</fullName>
    </recommendedName>
</protein>
<comment type="caution">
    <text evidence="4">The sequence shown here is derived from an EMBL/GenBank/DDBJ whole genome shotgun (WGS) entry which is preliminary data.</text>
</comment>
<dbReference type="EMBL" id="QASO01000063">
    <property type="protein sequence ID" value="PTU79050.1"/>
    <property type="molecule type" value="Genomic_DNA"/>
</dbReference>
<dbReference type="SUPFAM" id="SSF141868">
    <property type="entry name" value="EAL domain-like"/>
    <property type="match status" value="1"/>
</dbReference>
<dbReference type="InterPro" id="IPR050706">
    <property type="entry name" value="Cyclic-di-GMP_PDE-like"/>
</dbReference>
<dbReference type="InterPro" id="IPR011006">
    <property type="entry name" value="CheY-like_superfamily"/>
</dbReference>
<feature type="domain" description="EAL" evidence="3">
    <location>
        <begin position="136"/>
        <end position="389"/>
    </location>
</feature>
<evidence type="ECO:0008006" key="6">
    <source>
        <dbReference type="Google" id="ProtNLM"/>
    </source>
</evidence>
<name>A0A2T5PMV6_ECTOL</name>
<dbReference type="Proteomes" id="UP000244052">
    <property type="component" value="Unassembled WGS sequence"/>
</dbReference>
<dbReference type="Gene3D" id="3.40.50.2300">
    <property type="match status" value="1"/>
</dbReference>
<evidence type="ECO:0000259" key="3">
    <source>
        <dbReference type="PROSITE" id="PS50883"/>
    </source>
</evidence>
<dbReference type="SUPFAM" id="SSF52172">
    <property type="entry name" value="CheY-like"/>
    <property type="match status" value="1"/>
</dbReference>
<dbReference type="PROSITE" id="PS50883">
    <property type="entry name" value="EAL"/>
    <property type="match status" value="1"/>
</dbReference>
<gene>
    <name evidence="4" type="ORF">DBO86_10820</name>
</gene>
<evidence type="ECO:0000259" key="2">
    <source>
        <dbReference type="PROSITE" id="PS50110"/>
    </source>
</evidence>
<feature type="domain" description="Response regulatory" evidence="2">
    <location>
        <begin position="2"/>
        <end position="124"/>
    </location>
</feature>
<dbReference type="CDD" id="cd01948">
    <property type="entry name" value="EAL"/>
    <property type="match status" value="1"/>
</dbReference>
<evidence type="ECO:0000256" key="1">
    <source>
        <dbReference type="PROSITE-ProRule" id="PRU00169"/>
    </source>
</evidence>
<sequence>MRVLIVDDDTFICRLLERQLKSLGLTNVIACDRARIAVEHLEQGPAEVDLILCDLQMPEMDGIEFIRHLVHLGYRGALVLVSGEDERILQSAERLAQAHRLWVLGTLFKPVSNEQLQKLLDQSVANAIPPMDTDAHSYDADELASGIAAGQLVNHYQPKVDLHTARIIGVESLVRWQHPQDGLVYPDRFIDLAEDSGLIEPLMRSVLRNALRDTRHWHDAGLSLQVAVNVSMDNLQVLSFPDFVEQEARIAGVPLFSLILEVTESHLMKNRQAALDILTRLRLKRIGLSIDDFGTGHSSLTQLRDIPFNELKIDRSFVHGAWQDSALGSILDASLGMARKLGMKTVAEGIEDRADWDYLRAAGCDVAQGWFIAKAMPARALPAWLTGWEQRRSELA</sequence>
<evidence type="ECO:0000313" key="4">
    <source>
        <dbReference type="EMBL" id="PTU79050.1"/>
    </source>
</evidence>
<organism evidence="4 5">
    <name type="scientific">Ectopseudomonas oleovorans</name>
    <name type="common">Pseudomonas oleovorans</name>
    <dbReference type="NCBI Taxonomy" id="301"/>
    <lineage>
        <taxon>Bacteria</taxon>
        <taxon>Pseudomonadati</taxon>
        <taxon>Pseudomonadota</taxon>
        <taxon>Gammaproteobacteria</taxon>
        <taxon>Pseudomonadales</taxon>
        <taxon>Pseudomonadaceae</taxon>
        <taxon>Ectopseudomonas</taxon>
    </lineage>
</organism>
<feature type="modified residue" description="4-aspartylphosphate" evidence="1">
    <location>
        <position position="54"/>
    </location>
</feature>
<dbReference type="PROSITE" id="PS50110">
    <property type="entry name" value="RESPONSE_REGULATORY"/>
    <property type="match status" value="1"/>
</dbReference>
<dbReference type="RefSeq" id="WP_108233658.1">
    <property type="nucleotide sequence ID" value="NZ_QASO01000063.1"/>
</dbReference>
<dbReference type="PANTHER" id="PTHR33121:SF79">
    <property type="entry name" value="CYCLIC DI-GMP PHOSPHODIESTERASE PDED-RELATED"/>
    <property type="match status" value="1"/>
</dbReference>
<dbReference type="SMART" id="SM00052">
    <property type="entry name" value="EAL"/>
    <property type="match status" value="1"/>
</dbReference>
<dbReference type="GO" id="GO:0000160">
    <property type="term" value="P:phosphorelay signal transduction system"/>
    <property type="evidence" value="ECO:0007669"/>
    <property type="project" value="InterPro"/>
</dbReference>
<evidence type="ECO:0000313" key="5">
    <source>
        <dbReference type="Proteomes" id="UP000244052"/>
    </source>
</evidence>
<dbReference type="InterPro" id="IPR001789">
    <property type="entry name" value="Sig_transdc_resp-reg_receiver"/>
</dbReference>
<keyword evidence="1" id="KW-0597">Phosphoprotein</keyword>
<dbReference type="SMART" id="SM00448">
    <property type="entry name" value="REC"/>
    <property type="match status" value="1"/>
</dbReference>